<feature type="transmembrane region" description="Helical" evidence="5">
    <location>
        <begin position="363"/>
        <end position="388"/>
    </location>
</feature>
<dbReference type="RefSeq" id="WP_208816646.1">
    <property type="nucleotide sequence ID" value="NZ_WVUH01000336.1"/>
</dbReference>
<evidence type="ECO:0000313" key="7">
    <source>
        <dbReference type="EMBL" id="MBO4209689.1"/>
    </source>
</evidence>
<evidence type="ECO:0000256" key="4">
    <source>
        <dbReference type="ARBA" id="ARBA00023136"/>
    </source>
</evidence>
<dbReference type="InterPro" id="IPR011701">
    <property type="entry name" value="MFS"/>
</dbReference>
<dbReference type="InterPro" id="IPR053160">
    <property type="entry name" value="MFS_DHA3_Transporter"/>
</dbReference>
<name>A0ABS3VZ96_MICEH</name>
<feature type="transmembrane region" description="Helical" evidence="5">
    <location>
        <begin position="75"/>
        <end position="105"/>
    </location>
</feature>
<dbReference type="InterPro" id="IPR020846">
    <property type="entry name" value="MFS_dom"/>
</dbReference>
<feature type="transmembrane region" description="Helical" evidence="5">
    <location>
        <begin position="41"/>
        <end position="63"/>
    </location>
</feature>
<dbReference type="PROSITE" id="PS50850">
    <property type="entry name" value="MFS"/>
    <property type="match status" value="1"/>
</dbReference>
<keyword evidence="3 5" id="KW-1133">Transmembrane helix</keyword>
<dbReference type="EMBL" id="WVUH01000336">
    <property type="protein sequence ID" value="MBO4209689.1"/>
    <property type="molecule type" value="Genomic_DNA"/>
</dbReference>
<dbReference type="PROSITE" id="PS00216">
    <property type="entry name" value="SUGAR_TRANSPORT_1"/>
    <property type="match status" value="1"/>
</dbReference>
<comment type="subcellular location">
    <subcellularLocation>
        <location evidence="1">Cell membrane</location>
        <topology evidence="1">Multi-pass membrane protein</topology>
    </subcellularLocation>
</comment>
<keyword evidence="2 5" id="KW-0812">Transmembrane</keyword>
<dbReference type="PANTHER" id="PTHR23530:SF1">
    <property type="entry name" value="PERMEASE, MAJOR FACILITATOR SUPERFAMILY-RELATED"/>
    <property type="match status" value="1"/>
</dbReference>
<evidence type="ECO:0000256" key="3">
    <source>
        <dbReference type="ARBA" id="ARBA00022989"/>
    </source>
</evidence>
<keyword evidence="8" id="KW-1185">Reference proteome</keyword>
<feature type="transmembrane region" description="Helical" evidence="5">
    <location>
        <begin position="330"/>
        <end position="351"/>
    </location>
</feature>
<feature type="transmembrane region" description="Helical" evidence="5">
    <location>
        <begin position="306"/>
        <end position="324"/>
    </location>
</feature>
<evidence type="ECO:0000256" key="2">
    <source>
        <dbReference type="ARBA" id="ARBA00022692"/>
    </source>
</evidence>
<comment type="caution">
    <text evidence="7">The sequence shown here is derived from an EMBL/GenBank/DDBJ whole genome shotgun (WGS) entry which is preliminary data.</text>
</comment>
<feature type="transmembrane region" description="Helical" evidence="5">
    <location>
        <begin position="210"/>
        <end position="230"/>
    </location>
</feature>
<proteinExistence type="predicted"/>
<dbReference type="SUPFAM" id="SSF103473">
    <property type="entry name" value="MFS general substrate transporter"/>
    <property type="match status" value="1"/>
</dbReference>
<feature type="transmembrane region" description="Helical" evidence="5">
    <location>
        <begin position="175"/>
        <end position="198"/>
    </location>
</feature>
<feature type="transmembrane region" description="Helical" evidence="5">
    <location>
        <begin position="394"/>
        <end position="412"/>
    </location>
</feature>
<gene>
    <name evidence="7" type="ORF">GSF22_27400</name>
</gene>
<dbReference type="InterPro" id="IPR005829">
    <property type="entry name" value="Sugar_transporter_CS"/>
</dbReference>
<protein>
    <submittedName>
        <fullName evidence="7">MFS transporter</fullName>
    </submittedName>
</protein>
<feature type="domain" description="Major facilitator superfamily (MFS) profile" evidence="6">
    <location>
        <begin position="1"/>
        <end position="415"/>
    </location>
</feature>
<evidence type="ECO:0000313" key="8">
    <source>
        <dbReference type="Proteomes" id="UP000823521"/>
    </source>
</evidence>
<feature type="transmembrane region" description="Helical" evidence="5">
    <location>
        <begin position="143"/>
        <end position="163"/>
    </location>
</feature>
<evidence type="ECO:0000259" key="6">
    <source>
        <dbReference type="PROSITE" id="PS50850"/>
    </source>
</evidence>
<dbReference type="PANTHER" id="PTHR23530">
    <property type="entry name" value="TRANSPORT PROTEIN-RELATED"/>
    <property type="match status" value="1"/>
</dbReference>
<evidence type="ECO:0000256" key="1">
    <source>
        <dbReference type="ARBA" id="ARBA00004651"/>
    </source>
</evidence>
<dbReference type="Pfam" id="PF07690">
    <property type="entry name" value="MFS_1"/>
    <property type="match status" value="1"/>
</dbReference>
<sequence length="435" mass="43871">MSALSVRQVRRRYLVLHGLRWVPVGLLFPVMILLMQERGLSLSQIGLVLAAQGVAVLALELPTGGLADALGRRPVLLAAGVLHLVALLFFAVADTVTLFLVVFLLQGVHRALDSGPLDSWYVDSTLAADPAADFESGLGAGGVVTGLAVGAGALLSGALVAIGPASPVHVLTIPVTALTVPVLVAAVLQLLSLIAHLLLLTESRPAAGRASIGASLRAVPATIGGALGLLRRSRVLLALVGVELFWGFGMVTFEGLLPVRLAEVAGDPDRAAILLGPASTAAWLASAAGAALAVPVSRRLGTAPTAALLHVVQGGTVVAMALLAGPVGILAAYLACYAVHGAANPLHVGLLHRQVDGPYRTSVISLNSMVSLPAGALGGVVLTALAGATTVSTALLAGAVVLACAAPLYLPAWRAGRRTVSRVEDAPVPVASSSG</sequence>
<accession>A0ABS3VZ96</accession>
<dbReference type="InterPro" id="IPR036259">
    <property type="entry name" value="MFS_trans_sf"/>
</dbReference>
<organism evidence="7 8">
    <name type="scientific">Micromonospora echinofusca</name>
    <dbReference type="NCBI Taxonomy" id="47858"/>
    <lineage>
        <taxon>Bacteria</taxon>
        <taxon>Bacillati</taxon>
        <taxon>Actinomycetota</taxon>
        <taxon>Actinomycetes</taxon>
        <taxon>Micromonosporales</taxon>
        <taxon>Micromonosporaceae</taxon>
        <taxon>Micromonospora</taxon>
    </lineage>
</organism>
<dbReference type="Gene3D" id="1.20.1250.20">
    <property type="entry name" value="MFS general substrate transporter like domains"/>
    <property type="match status" value="1"/>
</dbReference>
<keyword evidence="4 5" id="KW-0472">Membrane</keyword>
<reference evidence="7 8" key="1">
    <citation type="submission" date="2019-12" db="EMBL/GenBank/DDBJ databases">
        <title>Whole genome sequencing of endophytic Actinobacterium Micromonospora sp. MPMI6T.</title>
        <authorList>
            <person name="Evv R."/>
            <person name="Podile A.R."/>
        </authorList>
    </citation>
    <scope>NUCLEOTIDE SEQUENCE [LARGE SCALE GENOMIC DNA]</scope>
    <source>
        <strain evidence="7 8">MPMI6</strain>
    </source>
</reference>
<evidence type="ECO:0000256" key="5">
    <source>
        <dbReference type="SAM" id="Phobius"/>
    </source>
</evidence>
<feature type="transmembrane region" description="Helical" evidence="5">
    <location>
        <begin position="273"/>
        <end position="294"/>
    </location>
</feature>
<dbReference type="Proteomes" id="UP000823521">
    <property type="component" value="Unassembled WGS sequence"/>
</dbReference>
<feature type="transmembrane region" description="Helical" evidence="5">
    <location>
        <begin position="235"/>
        <end position="253"/>
    </location>
</feature>
<feature type="transmembrane region" description="Helical" evidence="5">
    <location>
        <begin position="12"/>
        <end position="35"/>
    </location>
</feature>